<dbReference type="RefSeq" id="WP_369776444.1">
    <property type="nucleotide sequence ID" value="NZ_CP165727.1"/>
</dbReference>
<dbReference type="Pfam" id="PF13751">
    <property type="entry name" value="DDE_Tnp_1_6"/>
    <property type="match status" value="1"/>
</dbReference>
<proteinExistence type="predicted"/>
<reference evidence="4" key="1">
    <citation type="submission" date="2024-08" db="EMBL/GenBank/DDBJ databases">
        <authorList>
            <person name="Yu S.T."/>
        </authorList>
    </citation>
    <scope>NUCLEOTIDE SEQUENCE</scope>
    <source>
        <strain evidence="4">R33</strain>
    </source>
</reference>
<feature type="domain" description="Transposase InsH N-terminal" evidence="2">
    <location>
        <begin position="23"/>
        <end position="104"/>
    </location>
</feature>
<feature type="region of interest" description="Disordered" evidence="1">
    <location>
        <begin position="257"/>
        <end position="291"/>
    </location>
</feature>
<evidence type="ECO:0000256" key="1">
    <source>
        <dbReference type="SAM" id="MobiDB-lite"/>
    </source>
</evidence>
<dbReference type="NCBIfam" id="NF033551">
    <property type="entry name" value="transpos_IS1182"/>
    <property type="match status" value="1"/>
</dbReference>
<dbReference type="Pfam" id="PF05598">
    <property type="entry name" value="DUF772"/>
    <property type="match status" value="1"/>
</dbReference>
<name>A0AB39XUW3_9ACTN</name>
<organism evidence="4">
    <name type="scientific">Streptomyces sp. R33</name>
    <dbReference type="NCBI Taxonomy" id="3238629"/>
    <lineage>
        <taxon>Bacteria</taxon>
        <taxon>Bacillati</taxon>
        <taxon>Actinomycetota</taxon>
        <taxon>Actinomycetes</taxon>
        <taxon>Kitasatosporales</taxon>
        <taxon>Streptomycetaceae</taxon>
        <taxon>Streptomyces</taxon>
    </lineage>
</organism>
<evidence type="ECO:0000259" key="3">
    <source>
        <dbReference type="Pfam" id="PF13751"/>
    </source>
</evidence>
<sequence length="578" mass="64888">MIPPLTVKMARASNPRGTAAMWIRDRLDELFVDEDFAAWYPADGRRGLSPARLALVSVLQYTENLTDRQAAEAVRCRLDWKYCLGLELDDAGFDFSVLSEFRDRLAEEDRADRLLAVMVERLAAAGLVKRRGRVRTDSTHVLAAVRRLNRGELVAETLRAALDELVAHGEEWLAGLVTADWGDRYGRPVRYDRLPRGGDALIAYVLRVGGDGMHILRAVHDADAPPRLRALPAVEVLRQVWVQQYWLDEDGRLCWRGPKSSRDRASRRTTERRNTGKASADGRPDPASARVPWSGLEIVTPHDPEARYSQKVTAAGQQDWIGYRDHQTETCDETGPNVIVQVTTRPAPEQDIDALDRIHLGLTTQGFQPTEHVVDSGYISPDSIHHAARQWDITLFGPVRDDPQAGKRPGFAKQDFHIDWQARTLTCPNGVTSPPWKPTLGDGHPRLSVLFPRKACRECADRLKCTGNVEGKGRHVFLMPQPLQEIQTQNRADQTTTEWRRRYAIRAGCEATVSETVHAHGLRNCRYRGMARTHVQHVLTAAGTNIIRLSGYLSPGIAPPSKARPRSRFQQLCRNLPT</sequence>
<protein>
    <submittedName>
        <fullName evidence="4">IS1182 family transposase</fullName>
    </submittedName>
</protein>
<dbReference type="InterPro" id="IPR008490">
    <property type="entry name" value="Transposase_InsH_N"/>
</dbReference>
<dbReference type="EMBL" id="CP165727">
    <property type="protein sequence ID" value="XDV61670.1"/>
    <property type="molecule type" value="Genomic_DNA"/>
</dbReference>
<gene>
    <name evidence="4" type="ORF">AB5J51_01185</name>
</gene>
<dbReference type="AlphaFoldDB" id="A0AB39XUW3"/>
<dbReference type="InterPro" id="IPR025668">
    <property type="entry name" value="Tnp_DDE_dom"/>
</dbReference>
<evidence type="ECO:0000259" key="2">
    <source>
        <dbReference type="Pfam" id="PF05598"/>
    </source>
</evidence>
<dbReference type="PANTHER" id="PTHR35604">
    <property type="entry name" value="TRANSPOSASE INSH FOR INSERTION SEQUENCE ELEMENT IS5A-RELATED"/>
    <property type="match status" value="1"/>
</dbReference>
<dbReference type="PANTHER" id="PTHR35604:SF2">
    <property type="entry name" value="TRANSPOSASE INSH FOR INSERTION SEQUENCE ELEMENT IS5A-RELATED"/>
    <property type="match status" value="1"/>
</dbReference>
<dbReference type="InterPro" id="IPR047629">
    <property type="entry name" value="IS1182_transpos"/>
</dbReference>
<feature type="compositionally biased region" description="Basic and acidic residues" evidence="1">
    <location>
        <begin position="260"/>
        <end position="284"/>
    </location>
</feature>
<feature type="domain" description="Transposase DDE" evidence="3">
    <location>
        <begin position="426"/>
        <end position="549"/>
    </location>
</feature>
<evidence type="ECO:0000313" key="4">
    <source>
        <dbReference type="EMBL" id="XDV61670.1"/>
    </source>
</evidence>
<accession>A0AB39XUW3</accession>